<dbReference type="GO" id="GO:0036503">
    <property type="term" value="P:ERAD pathway"/>
    <property type="evidence" value="ECO:0007669"/>
    <property type="project" value="InterPro"/>
</dbReference>
<feature type="region of interest" description="Disordered" evidence="12">
    <location>
        <begin position="1"/>
        <end position="99"/>
    </location>
</feature>
<keyword evidence="10" id="KW-0539">Nucleus</keyword>
<name>A0A397WCL4_9GLOM</name>
<dbReference type="InterPro" id="IPR003613">
    <property type="entry name" value="Ubox_domain"/>
</dbReference>
<proteinExistence type="inferred from homology"/>
<dbReference type="Pfam" id="PF10408">
    <property type="entry name" value="Ufd2P_core"/>
    <property type="match status" value="1"/>
</dbReference>
<dbReference type="Pfam" id="PF04564">
    <property type="entry name" value="U-box"/>
    <property type="match status" value="1"/>
</dbReference>
<comment type="subcellular location">
    <subcellularLocation>
        <location evidence="3">Cytoplasm</location>
    </subcellularLocation>
    <subcellularLocation>
        <location evidence="2">Nucleus</location>
    </subcellularLocation>
</comment>
<evidence type="ECO:0000259" key="13">
    <source>
        <dbReference type="PROSITE" id="PS51698"/>
    </source>
</evidence>
<dbReference type="Gene3D" id="3.30.40.10">
    <property type="entry name" value="Zinc/RING finger domain, C3HC4 (zinc finger)"/>
    <property type="match status" value="1"/>
</dbReference>
<dbReference type="GO" id="GO:0000151">
    <property type="term" value="C:ubiquitin ligase complex"/>
    <property type="evidence" value="ECO:0007669"/>
    <property type="project" value="InterPro"/>
</dbReference>
<keyword evidence="9" id="KW-0833">Ubl conjugation pathway</keyword>
<dbReference type="GO" id="GO:0034450">
    <property type="term" value="F:ubiquitin-ubiquitin ligase activity"/>
    <property type="evidence" value="ECO:0007669"/>
    <property type="project" value="InterPro"/>
</dbReference>
<protein>
    <recommendedName>
        <fullName evidence="6">RING-type E3 ubiquitin transferase</fullName>
        <ecNumber evidence="6">2.3.2.27</ecNumber>
    </recommendedName>
</protein>
<evidence type="ECO:0000313" key="14">
    <source>
        <dbReference type="EMBL" id="RIB29896.1"/>
    </source>
</evidence>
<dbReference type="InterPro" id="IPR019474">
    <property type="entry name" value="Ub_conjug_fac_E4_core"/>
</dbReference>
<accession>A0A397WCL4</accession>
<dbReference type="OrthoDB" id="20295at2759"/>
<feature type="coiled-coil region" evidence="11">
    <location>
        <begin position="813"/>
        <end position="840"/>
    </location>
</feature>
<evidence type="ECO:0000256" key="7">
    <source>
        <dbReference type="ARBA" id="ARBA00022490"/>
    </source>
</evidence>
<dbReference type="EC" id="2.3.2.27" evidence="6"/>
<keyword evidence="7" id="KW-0963">Cytoplasm</keyword>
<dbReference type="UniPathway" id="UPA00143"/>
<dbReference type="FunFam" id="3.30.40.10:FF:000055">
    <property type="entry name" value="Ubiquitin conjugation factor e4 a"/>
    <property type="match status" value="1"/>
</dbReference>
<gene>
    <name evidence="14" type="ORF">C2G38_2154269</name>
</gene>
<evidence type="ECO:0000256" key="5">
    <source>
        <dbReference type="ARBA" id="ARBA00007434"/>
    </source>
</evidence>
<dbReference type="GO" id="GO:0005737">
    <property type="term" value="C:cytoplasm"/>
    <property type="evidence" value="ECO:0007669"/>
    <property type="project" value="UniProtKB-SubCell"/>
</dbReference>
<comment type="pathway">
    <text evidence="4">Protein modification; protein ubiquitination.</text>
</comment>
<dbReference type="Proteomes" id="UP000266673">
    <property type="component" value="Unassembled WGS sequence"/>
</dbReference>
<dbReference type="PROSITE" id="PS51698">
    <property type="entry name" value="U_BOX"/>
    <property type="match status" value="1"/>
</dbReference>
<dbReference type="InterPro" id="IPR013083">
    <property type="entry name" value="Znf_RING/FYVE/PHD"/>
</dbReference>
<feature type="compositionally biased region" description="Polar residues" evidence="12">
    <location>
        <begin position="32"/>
        <end position="68"/>
    </location>
</feature>
<sequence>MDSSPPPPGSAQEPTPLSDAEKIRLKRLAKLQQGSSNTSGETSQPTASSSKTVPTRPNSLPKTPTQEKPASPIKKPSTPVNQELPEKTPPKITPPTKSFEDWQNDIISRVLQITLDKSTAEKSENRLIYLDSVVKTLMEENPGMVSFKLSKSVLDSALFARLSIDPNQMSDSDQPPQIPLFDYLLDSWKRASEIKRSTRASKTLEQSVINERVGVIDTLKELIINYVQYVLLYPDDLPQIRKQLGPNQFVSKLLAEFDSFEGLPLDFIKELVNKVDDEGFDKLFAPALLGYSAQIRTKNILGMDYLLPLNSLVTLSEIKPLADKITKLRNWNSPNSNARIFEVGSLLGPFCKFSVFPTDEPKIAESYFANPHTKRQADIDSAMTSLRGAIRGVQQSVFKIFNNIVRSSPSSREAVLSYFAEVIKLNERRAQMQVDQFQVGSDGFLMNLTSVLLYFADPIMDMRNPKIDRVDVNYFRKSNRIDISRETKIKATQQEADTYFSSVDESASAPNFISEIFFLTIAMHHYGPLHSYEVYNNFIRDILELQKQYDRMRADQPNWAGTPMAARNEELLAHCKSQLEKYASHRIAHETQLLDQVYLDHSLKFYNLVMNWMLRIVDPTGKHPEKQIQLPLPPTPPETFAMLPEYIFEDVAEIFLFVAKYIPRAAAVSRDDLIVFIITFLKSSSYIKKPYLKAKLVEILFYFTFRSNDREVGMVTAMNSHPLALNHLLSALMSFYVEVEQTGAHTQFYDKFNIRYNISQIFKAIWGNHVHKEKLREESRNIDSFVRFANLLMNDVTFLLDESLRKLAEIHSIQTEMDNKDEWESQTQQYRQERENTLRSDERSATSYISLGNETVEMLVHMTSEVADPFLTPQMVERLAAMLDYNLKSLVGPKCTELKVRNPETYSFKPKELLLQLVKIYLNLCKRKEFVYAVARDKRSYDKIYFSKAAGTLSNRGLFSPKNVSELEKFVNEVEETIKLENEDEEELGEVPDEFLDPVLYTIMEDPVILPGSRTTVDRSTIITHLLSDTTDPFNRMPLKIEDVIPNTELKERIEKFRQEKRRK</sequence>
<evidence type="ECO:0000256" key="6">
    <source>
        <dbReference type="ARBA" id="ARBA00012483"/>
    </source>
</evidence>
<evidence type="ECO:0000256" key="4">
    <source>
        <dbReference type="ARBA" id="ARBA00004906"/>
    </source>
</evidence>
<evidence type="ECO:0000256" key="12">
    <source>
        <dbReference type="SAM" id="MobiDB-lite"/>
    </source>
</evidence>
<evidence type="ECO:0000256" key="2">
    <source>
        <dbReference type="ARBA" id="ARBA00004123"/>
    </source>
</evidence>
<dbReference type="GO" id="GO:0005634">
    <property type="term" value="C:nucleus"/>
    <property type="evidence" value="ECO:0007669"/>
    <property type="project" value="UniProtKB-SubCell"/>
</dbReference>
<evidence type="ECO:0000256" key="9">
    <source>
        <dbReference type="ARBA" id="ARBA00022786"/>
    </source>
</evidence>
<dbReference type="PANTHER" id="PTHR13931">
    <property type="entry name" value="UBIQUITINATION FACTOR E4"/>
    <property type="match status" value="1"/>
</dbReference>
<dbReference type="EMBL" id="QKWP01000027">
    <property type="protein sequence ID" value="RIB29896.1"/>
    <property type="molecule type" value="Genomic_DNA"/>
</dbReference>
<evidence type="ECO:0000313" key="15">
    <source>
        <dbReference type="Proteomes" id="UP000266673"/>
    </source>
</evidence>
<keyword evidence="15" id="KW-1185">Reference proteome</keyword>
<comment type="catalytic activity">
    <reaction evidence="1">
        <text>S-ubiquitinyl-[E2 ubiquitin-conjugating enzyme]-L-cysteine + [acceptor protein]-L-lysine = [E2 ubiquitin-conjugating enzyme]-L-cysteine + N(6)-ubiquitinyl-[acceptor protein]-L-lysine.</text>
        <dbReference type="EC" id="2.3.2.27"/>
    </reaction>
</comment>
<dbReference type="SUPFAM" id="SSF57850">
    <property type="entry name" value="RING/U-box"/>
    <property type="match status" value="1"/>
</dbReference>
<comment type="similarity">
    <text evidence="5">Belongs to the ubiquitin conjugation factor E4 family.</text>
</comment>
<dbReference type="InterPro" id="IPR045132">
    <property type="entry name" value="UBE4"/>
</dbReference>
<dbReference type="GO" id="GO:0006511">
    <property type="term" value="P:ubiquitin-dependent protein catabolic process"/>
    <property type="evidence" value="ECO:0007669"/>
    <property type="project" value="InterPro"/>
</dbReference>
<dbReference type="AlphaFoldDB" id="A0A397WCL4"/>
<evidence type="ECO:0000256" key="10">
    <source>
        <dbReference type="ARBA" id="ARBA00023242"/>
    </source>
</evidence>
<dbReference type="PANTHER" id="PTHR13931:SF2">
    <property type="entry name" value="UBIQUITIN CONJUGATION FACTOR E4 B"/>
    <property type="match status" value="1"/>
</dbReference>
<evidence type="ECO:0000256" key="8">
    <source>
        <dbReference type="ARBA" id="ARBA00022679"/>
    </source>
</evidence>
<dbReference type="STRING" id="44941.A0A397WCL4"/>
<evidence type="ECO:0000256" key="1">
    <source>
        <dbReference type="ARBA" id="ARBA00000900"/>
    </source>
</evidence>
<organism evidence="14 15">
    <name type="scientific">Gigaspora rosea</name>
    <dbReference type="NCBI Taxonomy" id="44941"/>
    <lineage>
        <taxon>Eukaryota</taxon>
        <taxon>Fungi</taxon>
        <taxon>Fungi incertae sedis</taxon>
        <taxon>Mucoromycota</taxon>
        <taxon>Glomeromycotina</taxon>
        <taxon>Glomeromycetes</taxon>
        <taxon>Diversisporales</taxon>
        <taxon>Gigasporaceae</taxon>
        <taxon>Gigaspora</taxon>
    </lineage>
</organism>
<keyword evidence="11" id="KW-0175">Coiled coil</keyword>
<evidence type="ECO:0000256" key="11">
    <source>
        <dbReference type="SAM" id="Coils"/>
    </source>
</evidence>
<evidence type="ECO:0000256" key="3">
    <source>
        <dbReference type="ARBA" id="ARBA00004496"/>
    </source>
</evidence>
<feature type="domain" description="U-box" evidence="13">
    <location>
        <begin position="990"/>
        <end position="1064"/>
    </location>
</feature>
<dbReference type="SMART" id="SM00504">
    <property type="entry name" value="Ubox"/>
    <property type="match status" value="1"/>
</dbReference>
<reference evidence="14 15" key="1">
    <citation type="submission" date="2018-06" db="EMBL/GenBank/DDBJ databases">
        <title>Comparative genomics reveals the genomic features of Rhizophagus irregularis, R. cerebriforme, R. diaphanum and Gigaspora rosea, and their symbiotic lifestyle signature.</title>
        <authorList>
            <person name="Morin E."/>
            <person name="San Clemente H."/>
            <person name="Chen E.C.H."/>
            <person name="De La Providencia I."/>
            <person name="Hainaut M."/>
            <person name="Kuo A."/>
            <person name="Kohler A."/>
            <person name="Murat C."/>
            <person name="Tang N."/>
            <person name="Roy S."/>
            <person name="Loubradou J."/>
            <person name="Henrissat B."/>
            <person name="Grigoriev I.V."/>
            <person name="Corradi N."/>
            <person name="Roux C."/>
            <person name="Martin F.M."/>
        </authorList>
    </citation>
    <scope>NUCLEOTIDE SEQUENCE [LARGE SCALE GENOMIC DNA]</scope>
    <source>
        <strain evidence="14 15">DAOM 194757</strain>
    </source>
</reference>
<dbReference type="CDD" id="cd16657">
    <property type="entry name" value="RING-Ubox_UBE4A"/>
    <property type="match status" value="1"/>
</dbReference>
<keyword evidence="8" id="KW-0808">Transferase</keyword>
<dbReference type="GO" id="GO:0000209">
    <property type="term" value="P:protein polyubiquitination"/>
    <property type="evidence" value="ECO:0007669"/>
    <property type="project" value="TreeGrafter"/>
</dbReference>
<comment type="caution">
    <text evidence="14">The sequence shown here is derived from an EMBL/GenBank/DDBJ whole genome shotgun (WGS) entry which is preliminary data.</text>
</comment>